<keyword evidence="2 6" id="KW-0678">Repressor</keyword>
<evidence type="ECO:0000256" key="3">
    <source>
        <dbReference type="ARBA" id="ARBA00023015"/>
    </source>
</evidence>
<accession>A0A1E5WG73</accession>
<evidence type="ECO:0000256" key="1">
    <source>
        <dbReference type="ARBA" id="ARBA00004123"/>
    </source>
</evidence>
<dbReference type="Pfam" id="PF04844">
    <property type="entry name" value="Ovate"/>
    <property type="match status" value="1"/>
</dbReference>
<evidence type="ECO:0000256" key="4">
    <source>
        <dbReference type="ARBA" id="ARBA00023163"/>
    </source>
</evidence>
<dbReference type="GO" id="GO:0005634">
    <property type="term" value="C:nucleus"/>
    <property type="evidence" value="ECO:0007669"/>
    <property type="project" value="UniProtKB-SubCell"/>
</dbReference>
<comment type="function">
    <text evidence="6">Transcriptional repressor that regulates multiple aspects of plant growth and development.</text>
</comment>
<dbReference type="PANTHER" id="PTHR33057">
    <property type="entry name" value="TRANSCRIPTION REPRESSOR OFP7-RELATED"/>
    <property type="match status" value="1"/>
</dbReference>
<dbReference type="AlphaFoldDB" id="A0A1E5WG73"/>
<evidence type="ECO:0000313" key="9">
    <source>
        <dbReference type="EMBL" id="OEL36387.1"/>
    </source>
</evidence>
<evidence type="ECO:0000256" key="5">
    <source>
        <dbReference type="ARBA" id="ARBA00023242"/>
    </source>
</evidence>
<dbReference type="EMBL" id="LWDX02009338">
    <property type="protein sequence ID" value="OEL36387.1"/>
    <property type="molecule type" value="Genomic_DNA"/>
</dbReference>
<reference evidence="9 10" key="1">
    <citation type="submission" date="2016-09" db="EMBL/GenBank/DDBJ databases">
        <title>The draft genome of Dichanthelium oligosanthes: A C3 panicoid grass species.</title>
        <authorList>
            <person name="Studer A.J."/>
            <person name="Schnable J.C."/>
            <person name="Brutnell T.P."/>
        </authorList>
    </citation>
    <scope>NUCLEOTIDE SEQUENCE [LARGE SCALE GENOMIC DNA]</scope>
    <source>
        <strain evidence="10">cv. Kellogg 1175</strain>
        <tissue evidence="9">Leaf</tissue>
    </source>
</reference>
<comment type="caution">
    <text evidence="9">The sequence shown here is derived from an EMBL/GenBank/DDBJ whole genome shotgun (WGS) entry which is preliminary data.</text>
</comment>
<evidence type="ECO:0000256" key="7">
    <source>
        <dbReference type="SAM" id="MobiDB-lite"/>
    </source>
</evidence>
<protein>
    <recommendedName>
        <fullName evidence="6">Transcription repressor</fullName>
    </recommendedName>
    <alternativeName>
        <fullName evidence="6">Ovate family protein</fullName>
    </alternativeName>
</protein>
<evidence type="ECO:0000256" key="6">
    <source>
        <dbReference type="RuleBase" id="RU367028"/>
    </source>
</evidence>
<comment type="subcellular location">
    <subcellularLocation>
        <location evidence="1 6">Nucleus</location>
    </subcellularLocation>
</comment>
<feature type="region of interest" description="Disordered" evidence="7">
    <location>
        <begin position="290"/>
        <end position="313"/>
    </location>
</feature>
<feature type="domain" description="OVATE" evidence="8">
    <location>
        <begin position="224"/>
        <end position="288"/>
    </location>
</feature>
<feature type="region of interest" description="Disordered" evidence="7">
    <location>
        <begin position="173"/>
        <end position="217"/>
    </location>
</feature>
<dbReference type="PROSITE" id="PS51754">
    <property type="entry name" value="OVATE"/>
    <property type="match status" value="1"/>
</dbReference>
<keyword evidence="10" id="KW-1185">Reference proteome</keyword>
<evidence type="ECO:0000259" key="8">
    <source>
        <dbReference type="PROSITE" id="PS51754"/>
    </source>
</evidence>
<dbReference type="STRING" id="888268.A0A1E5WG73"/>
<evidence type="ECO:0000256" key="2">
    <source>
        <dbReference type="ARBA" id="ARBA00022491"/>
    </source>
</evidence>
<dbReference type="InterPro" id="IPR038933">
    <property type="entry name" value="Ovate"/>
</dbReference>
<feature type="compositionally biased region" description="Polar residues" evidence="7">
    <location>
        <begin position="178"/>
        <end position="203"/>
    </location>
</feature>
<keyword evidence="5 6" id="KW-0539">Nucleus</keyword>
<gene>
    <name evidence="9" type="ORF">BAE44_0002591</name>
</gene>
<dbReference type="OrthoDB" id="689980at2759"/>
<keyword evidence="3 6" id="KW-0805">Transcription regulation</keyword>
<feature type="region of interest" description="Disordered" evidence="7">
    <location>
        <begin position="125"/>
        <end position="147"/>
    </location>
</feature>
<feature type="compositionally biased region" description="Basic and acidic residues" evidence="7">
    <location>
        <begin position="207"/>
        <end position="216"/>
    </location>
</feature>
<keyword evidence="4 6" id="KW-0804">Transcription</keyword>
<dbReference type="Proteomes" id="UP000095767">
    <property type="component" value="Unassembled WGS sequence"/>
</dbReference>
<organism evidence="9 10">
    <name type="scientific">Dichanthelium oligosanthes</name>
    <dbReference type="NCBI Taxonomy" id="888268"/>
    <lineage>
        <taxon>Eukaryota</taxon>
        <taxon>Viridiplantae</taxon>
        <taxon>Streptophyta</taxon>
        <taxon>Embryophyta</taxon>
        <taxon>Tracheophyta</taxon>
        <taxon>Spermatophyta</taxon>
        <taxon>Magnoliopsida</taxon>
        <taxon>Liliopsida</taxon>
        <taxon>Poales</taxon>
        <taxon>Poaceae</taxon>
        <taxon>PACMAD clade</taxon>
        <taxon>Panicoideae</taxon>
        <taxon>Panicodae</taxon>
        <taxon>Paniceae</taxon>
        <taxon>Dichantheliinae</taxon>
        <taxon>Dichanthelium</taxon>
    </lineage>
</organism>
<dbReference type="GO" id="GO:0045892">
    <property type="term" value="P:negative regulation of DNA-templated transcription"/>
    <property type="evidence" value="ECO:0007669"/>
    <property type="project" value="UniProtKB-UniRule"/>
</dbReference>
<name>A0A1E5WG73_9POAL</name>
<sequence>MAMKKLRCAGLVLAKHPEEDVHLGRDELVTVDVVEGEGDQRHNKARAGRHHSSLASLAATLGSSSFQRVEMEDERKRTKLRKALQLCLCRTLKKIPPMHIPSSAIPANITSARLLSTCRFPRTTSVDMDGDQAATTAAADESSNKDQAATLSDVDRFLFDNFRSLYIHDNNDNDPCIPSSSPGTSTSLVDETQPTAETSSSLESVVEDVKEARPGEESGDSTAIVVFSMDPYTDFRKSMHNMIKMHHGRRSQPLDWDFLEELLFYYLQLNDQAVHKHILKAFADLTAGTHHMGSSAPGKAQWTKKSVRSRKHY</sequence>
<dbReference type="InterPro" id="IPR006458">
    <property type="entry name" value="Ovate_C"/>
</dbReference>
<dbReference type="NCBIfam" id="TIGR01568">
    <property type="entry name" value="A_thal_3678"/>
    <property type="match status" value="1"/>
</dbReference>
<proteinExistence type="predicted"/>
<evidence type="ECO:0000313" key="10">
    <source>
        <dbReference type="Proteomes" id="UP000095767"/>
    </source>
</evidence>
<dbReference type="PANTHER" id="PTHR33057:SF72">
    <property type="entry name" value="TRANSCRIPTION REPRESSOR"/>
    <property type="match status" value="1"/>
</dbReference>